<organism evidence="2 3">
    <name type="scientific">Candidatus Ruania gallistercoris</name>
    <dbReference type="NCBI Taxonomy" id="2838746"/>
    <lineage>
        <taxon>Bacteria</taxon>
        <taxon>Bacillati</taxon>
        <taxon>Actinomycetota</taxon>
        <taxon>Actinomycetes</taxon>
        <taxon>Micrococcales</taxon>
        <taxon>Ruaniaceae</taxon>
        <taxon>Ruania</taxon>
    </lineage>
</organism>
<keyword evidence="1" id="KW-0812">Transmembrane</keyword>
<reference evidence="2" key="2">
    <citation type="submission" date="2021-04" db="EMBL/GenBank/DDBJ databases">
        <authorList>
            <person name="Gilroy R."/>
        </authorList>
    </citation>
    <scope>NUCLEOTIDE SEQUENCE</scope>
    <source>
        <strain evidence="2">ChiGjej4B4-7305</strain>
    </source>
</reference>
<evidence type="ECO:0000313" key="2">
    <source>
        <dbReference type="EMBL" id="HIZ37655.1"/>
    </source>
</evidence>
<dbReference type="AlphaFoldDB" id="A0A9D2J5E1"/>
<evidence type="ECO:0000256" key="1">
    <source>
        <dbReference type="SAM" id="Phobius"/>
    </source>
</evidence>
<dbReference type="EMBL" id="DXBY01000309">
    <property type="protein sequence ID" value="HIZ37655.1"/>
    <property type="molecule type" value="Genomic_DNA"/>
</dbReference>
<dbReference type="InterPro" id="IPR008407">
    <property type="entry name" value="Brnchd-chn_aa_trnsp_AzlD"/>
</dbReference>
<protein>
    <submittedName>
        <fullName evidence="2">AzlD domain-containing protein</fullName>
    </submittedName>
</protein>
<keyword evidence="1" id="KW-1133">Transmembrane helix</keyword>
<keyword evidence="1" id="KW-0472">Membrane</keyword>
<name>A0A9D2J5E1_9MICO</name>
<evidence type="ECO:0000313" key="3">
    <source>
        <dbReference type="Proteomes" id="UP000824037"/>
    </source>
</evidence>
<feature type="transmembrane region" description="Helical" evidence="1">
    <location>
        <begin position="85"/>
        <end position="104"/>
    </location>
</feature>
<dbReference type="Proteomes" id="UP000824037">
    <property type="component" value="Unassembled WGS sequence"/>
</dbReference>
<reference evidence="2" key="1">
    <citation type="journal article" date="2021" name="PeerJ">
        <title>Extensive microbial diversity within the chicken gut microbiome revealed by metagenomics and culture.</title>
        <authorList>
            <person name="Gilroy R."/>
            <person name="Ravi A."/>
            <person name="Getino M."/>
            <person name="Pursley I."/>
            <person name="Horton D.L."/>
            <person name="Alikhan N.F."/>
            <person name="Baker D."/>
            <person name="Gharbi K."/>
            <person name="Hall N."/>
            <person name="Watson M."/>
            <person name="Adriaenssens E.M."/>
            <person name="Foster-Nyarko E."/>
            <person name="Jarju S."/>
            <person name="Secka A."/>
            <person name="Antonio M."/>
            <person name="Oren A."/>
            <person name="Chaudhuri R.R."/>
            <person name="La Ragione R."/>
            <person name="Hildebrand F."/>
            <person name="Pallen M.J."/>
        </authorList>
    </citation>
    <scope>NUCLEOTIDE SEQUENCE</scope>
    <source>
        <strain evidence="2">ChiGjej4B4-7305</strain>
    </source>
</reference>
<dbReference type="Pfam" id="PF05437">
    <property type="entry name" value="AzlD"/>
    <property type="match status" value="1"/>
</dbReference>
<accession>A0A9D2J5E1</accession>
<gene>
    <name evidence="2" type="ORF">H9815_17910</name>
</gene>
<proteinExistence type="predicted"/>
<sequence>MSDLVALLLGGLVLAAGTYAMRAGGGAIGELLEPYPRLQLAVEDAAVLILASVMATSALTDGHQFAGWARPAGVALSGLLAWRGVPLPIVLLVAAGGTAGLRALGLE</sequence>
<comment type="caution">
    <text evidence="2">The sequence shown here is derived from an EMBL/GenBank/DDBJ whole genome shotgun (WGS) entry which is preliminary data.</text>
</comment>